<dbReference type="InterPro" id="IPR036639">
    <property type="entry name" value="Cyt_c_oxidase_su4_sf"/>
</dbReference>
<keyword evidence="5 16" id="KW-0812">Transmembrane</keyword>
<evidence type="ECO:0000256" key="15">
    <source>
        <dbReference type="SAM" id="MobiDB-lite"/>
    </source>
</evidence>
<dbReference type="CDD" id="cd00922">
    <property type="entry name" value="Cyt_c_Oxidase_IV"/>
    <property type="match status" value="1"/>
</dbReference>
<dbReference type="GO" id="GO:0003677">
    <property type="term" value="F:DNA binding"/>
    <property type="evidence" value="ECO:0007669"/>
    <property type="project" value="InterPro"/>
</dbReference>
<keyword evidence="11" id="KW-0496">Mitochondrion</keyword>
<accession>A0A4E9DPB0</accession>
<feature type="region of interest" description="Disordered" evidence="15">
    <location>
        <begin position="649"/>
        <end position="669"/>
    </location>
</feature>
<dbReference type="InterPro" id="IPR001138">
    <property type="entry name" value="Zn2Cys6_DnaBD"/>
</dbReference>
<evidence type="ECO:0000256" key="12">
    <source>
        <dbReference type="ARBA" id="ARBA00023136"/>
    </source>
</evidence>
<feature type="compositionally biased region" description="Polar residues" evidence="15">
    <location>
        <begin position="118"/>
        <end position="127"/>
    </location>
</feature>
<dbReference type="Pfam" id="PF00172">
    <property type="entry name" value="Zn_clus"/>
    <property type="match status" value="1"/>
</dbReference>
<keyword evidence="6" id="KW-0479">Metal-binding</keyword>
<reference evidence="18" key="1">
    <citation type="submission" date="2019-04" db="EMBL/GenBank/DDBJ databases">
        <authorList>
            <person name="Melise S."/>
            <person name="Noan J."/>
            <person name="Okalmin O."/>
        </authorList>
    </citation>
    <scope>NUCLEOTIDE SEQUENCE</scope>
    <source>
        <strain evidence="18">FN9</strain>
    </source>
</reference>
<dbReference type="SMART" id="SM00906">
    <property type="entry name" value="Fungal_trans"/>
    <property type="match status" value="1"/>
</dbReference>
<feature type="compositionally biased region" description="Polar residues" evidence="15">
    <location>
        <begin position="844"/>
        <end position="855"/>
    </location>
</feature>
<evidence type="ECO:0000256" key="16">
    <source>
        <dbReference type="SAM" id="Phobius"/>
    </source>
</evidence>
<dbReference type="InterPro" id="IPR050613">
    <property type="entry name" value="Sec_Metabolite_Reg"/>
</dbReference>
<evidence type="ECO:0000256" key="6">
    <source>
        <dbReference type="ARBA" id="ARBA00022723"/>
    </source>
</evidence>
<organism evidence="18">
    <name type="scientific">Gibberella zeae</name>
    <name type="common">Wheat head blight fungus</name>
    <name type="synonym">Fusarium graminearum</name>
    <dbReference type="NCBI Taxonomy" id="5518"/>
    <lineage>
        <taxon>Eukaryota</taxon>
        <taxon>Fungi</taxon>
        <taxon>Dikarya</taxon>
        <taxon>Ascomycota</taxon>
        <taxon>Pezizomycotina</taxon>
        <taxon>Sordariomycetes</taxon>
        <taxon>Hypocreomycetidae</taxon>
        <taxon>Hypocreales</taxon>
        <taxon>Nectriaceae</taxon>
        <taxon>Fusarium</taxon>
    </lineage>
</organism>
<dbReference type="GO" id="GO:0006351">
    <property type="term" value="P:DNA-templated transcription"/>
    <property type="evidence" value="ECO:0007669"/>
    <property type="project" value="InterPro"/>
</dbReference>
<dbReference type="InterPro" id="IPR004203">
    <property type="entry name" value="Cyt_c_oxidase_su4_fam"/>
</dbReference>
<comment type="subcellular location">
    <subcellularLocation>
        <location evidence="2">Mitochondrion inner membrane</location>
        <topology evidence="2">Single-pass membrane protein</topology>
    </subcellularLocation>
    <subcellularLocation>
        <location evidence="1">Nucleus</location>
    </subcellularLocation>
</comment>
<evidence type="ECO:0000256" key="11">
    <source>
        <dbReference type="ARBA" id="ARBA00023128"/>
    </source>
</evidence>
<keyword evidence="7" id="KW-0999">Mitochondrion inner membrane</keyword>
<evidence type="ECO:0000259" key="17">
    <source>
        <dbReference type="PROSITE" id="PS50048"/>
    </source>
</evidence>
<dbReference type="Gene3D" id="4.10.240.10">
    <property type="entry name" value="Zn(2)-C6 fungal-type DNA-binding domain"/>
    <property type="match status" value="1"/>
</dbReference>
<dbReference type="CDD" id="cd00067">
    <property type="entry name" value="GAL4"/>
    <property type="match status" value="1"/>
</dbReference>
<proteinExistence type="inferred from homology"/>
<feature type="region of interest" description="Disordered" evidence="15">
    <location>
        <begin position="844"/>
        <end position="872"/>
    </location>
</feature>
<evidence type="ECO:0000256" key="5">
    <source>
        <dbReference type="ARBA" id="ARBA00022692"/>
    </source>
</evidence>
<feature type="transmembrane region" description="Helical" evidence="16">
    <location>
        <begin position="802"/>
        <end position="824"/>
    </location>
</feature>
<dbReference type="EMBL" id="CAAKMV010000055">
    <property type="protein sequence ID" value="VIO53201.1"/>
    <property type="molecule type" value="Genomic_DNA"/>
</dbReference>
<comment type="similarity">
    <text evidence="4">Belongs to the cytochrome c oxidase IV family.</text>
</comment>
<feature type="compositionally biased region" description="Low complexity" evidence="15">
    <location>
        <begin position="101"/>
        <end position="112"/>
    </location>
</feature>
<keyword evidence="13" id="KW-0539">Nucleus</keyword>
<dbReference type="SUPFAM" id="SSF81406">
    <property type="entry name" value="Mitochondrial cytochrome c oxidase subunit IV"/>
    <property type="match status" value="1"/>
</dbReference>
<dbReference type="SMART" id="SM00066">
    <property type="entry name" value="GAL4"/>
    <property type="match status" value="1"/>
</dbReference>
<dbReference type="GO" id="GO:0005634">
    <property type="term" value="C:nucleus"/>
    <property type="evidence" value="ECO:0007669"/>
    <property type="project" value="UniProtKB-SubCell"/>
</dbReference>
<dbReference type="PANTHER" id="PTHR31001:SF90">
    <property type="entry name" value="CENTROMERE DNA-BINDING PROTEIN COMPLEX CBF3 SUBUNIT B"/>
    <property type="match status" value="1"/>
</dbReference>
<sequence length="872" mass="97624">MGRQPRQRPVSCHFCRVRKLRCSRDFPCSNCTSRGVQCQSQDPPRLTGTGTATTTAPVSRPVAKRGDPPPTDREAEILNRLEKLEALLALRTNQTGSNPPAASIASSSACSSDDVPRTRTQTRSSEPSHALPANVQNLTADALWLERTCLGPKPSDSVLVDQILFRVCPIRSIAQPSSYLFQNSSVPSGLLSLEPTRCIWFPQRHETKMLIHKYTSVITYMHHVVHNPSVYKLVDEVYDTLERGEEPQLCQVFLMLALCTNVTYGWTVKDNDMTPLFSDSSESNNQSSGWLKAAFDVFDTAQRRSEVGLELAQGLIILSFVLLNLEGISSRARNCIFQAITICRELGVHRLDHPHQQPSTPITQFSNLKAEVARRVWWYLVITDTMMARFPGPHEGTCAINPQYMNIRKPLNINDEDLVEGKEMVGRPLTESTTMSYFMQRMKIGNVIRDFTERVSLSSPNQQGDPYDMVLGIDAAMERFIDELPPFMKLNAMDVQQLPPDDVQRQPNIVIHRHIMKTFIYGQRCKLHLPYLARGAVEPAYAQSRRACLDSARMVIQAETQMEEEDTMFKATRLRLCLALHSVFIASIVLLLDFCLGVDADEKEQRRQDLAEAWNILETAKEHSRPTARIQDLLRQVMKKHKVSLPVVKAKERHHPRPVGKNLPPTPNSSTAIMSTGTTPSDVGVSSSQELNDLGFNMDLDGMDWESLLWGLEAPILVRSTPALASRAASTHAISNPTLANIEKRWEGMPLQEQAELWMALRDRMQSNWTELTLQEKKAAYWIAFGPHGPRAEDPPGTNARVAWGIFIGIAASVGLFGLVRLAAKPAPYTMTQEYQEETNEFLKNQKSDPFTGITSPGYAGKGMVQSPPKGN</sequence>
<dbReference type="SUPFAM" id="SSF57701">
    <property type="entry name" value="Zn2/Cys6 DNA-binding domain"/>
    <property type="match status" value="1"/>
</dbReference>
<dbReference type="PROSITE" id="PS00463">
    <property type="entry name" value="ZN2_CY6_FUNGAL_1"/>
    <property type="match status" value="1"/>
</dbReference>
<dbReference type="GO" id="GO:0000981">
    <property type="term" value="F:DNA-binding transcription factor activity, RNA polymerase II-specific"/>
    <property type="evidence" value="ECO:0007669"/>
    <property type="project" value="InterPro"/>
</dbReference>
<feature type="domain" description="Zn(2)-C6 fungal-type" evidence="17">
    <location>
        <begin position="11"/>
        <end position="38"/>
    </location>
</feature>
<dbReference type="PROSITE" id="PS50048">
    <property type="entry name" value="ZN2_CY6_FUNGAL_2"/>
    <property type="match status" value="1"/>
</dbReference>
<name>A0A4E9DPB0_GIBZA</name>
<feature type="region of interest" description="Disordered" evidence="15">
    <location>
        <begin position="37"/>
        <end position="72"/>
    </location>
</feature>
<dbReference type="GO" id="GO:0008270">
    <property type="term" value="F:zinc ion binding"/>
    <property type="evidence" value="ECO:0007669"/>
    <property type="project" value="InterPro"/>
</dbReference>
<dbReference type="GO" id="GO:0016491">
    <property type="term" value="F:oxidoreductase activity"/>
    <property type="evidence" value="ECO:0007669"/>
    <property type="project" value="UniProtKB-KW"/>
</dbReference>
<dbReference type="InterPro" id="IPR036864">
    <property type="entry name" value="Zn2-C6_fun-type_DNA-bd_sf"/>
</dbReference>
<dbReference type="Pfam" id="PF02936">
    <property type="entry name" value="COX4"/>
    <property type="match status" value="1"/>
</dbReference>
<protein>
    <recommendedName>
        <fullName evidence="14">Cytochrome c oxidase polypeptide V</fullName>
    </recommendedName>
</protein>
<keyword evidence="12 16" id="KW-0472">Membrane</keyword>
<keyword evidence="9 16" id="KW-1133">Transmembrane helix</keyword>
<feature type="region of interest" description="Disordered" evidence="15">
    <location>
        <begin position="94"/>
        <end position="132"/>
    </location>
</feature>
<dbReference type="GO" id="GO:0005743">
    <property type="term" value="C:mitochondrial inner membrane"/>
    <property type="evidence" value="ECO:0007669"/>
    <property type="project" value="UniProtKB-SubCell"/>
</dbReference>
<dbReference type="InterPro" id="IPR007219">
    <property type="entry name" value="XnlR_reg_dom"/>
</dbReference>
<dbReference type="GO" id="GO:0006123">
    <property type="term" value="P:mitochondrial electron transport, cytochrome c to oxygen"/>
    <property type="evidence" value="ECO:0007669"/>
    <property type="project" value="InterPro"/>
</dbReference>
<evidence type="ECO:0000256" key="7">
    <source>
        <dbReference type="ARBA" id="ARBA00022792"/>
    </source>
</evidence>
<evidence type="ECO:0000256" key="4">
    <source>
        <dbReference type="ARBA" id="ARBA00008135"/>
    </source>
</evidence>
<evidence type="ECO:0000256" key="2">
    <source>
        <dbReference type="ARBA" id="ARBA00004434"/>
    </source>
</evidence>
<evidence type="ECO:0000256" key="14">
    <source>
        <dbReference type="ARBA" id="ARBA00081365"/>
    </source>
</evidence>
<dbReference type="FunFam" id="1.10.442.10:FF:000002">
    <property type="entry name" value="Cytochrome c oxidase subunit V"/>
    <property type="match status" value="1"/>
</dbReference>
<comment type="pathway">
    <text evidence="3">Energy metabolism; oxidative phosphorylation.</text>
</comment>
<dbReference type="Gene3D" id="1.10.442.10">
    <property type="entry name" value="Cytochrome c oxidase subunit IV"/>
    <property type="match status" value="1"/>
</dbReference>
<evidence type="ECO:0000256" key="13">
    <source>
        <dbReference type="ARBA" id="ARBA00023242"/>
    </source>
</evidence>
<evidence type="ECO:0000313" key="18">
    <source>
        <dbReference type="EMBL" id="VIO53201.1"/>
    </source>
</evidence>
<evidence type="ECO:0000256" key="3">
    <source>
        <dbReference type="ARBA" id="ARBA00004673"/>
    </source>
</evidence>
<dbReference type="PANTHER" id="PTHR31001">
    <property type="entry name" value="UNCHARACTERIZED TRANSCRIPTIONAL REGULATORY PROTEIN"/>
    <property type="match status" value="1"/>
</dbReference>
<evidence type="ECO:0000256" key="10">
    <source>
        <dbReference type="ARBA" id="ARBA00023002"/>
    </source>
</evidence>
<gene>
    <name evidence="18" type="ORF">FUG_LOCUS72798</name>
</gene>
<dbReference type="CDD" id="cd12148">
    <property type="entry name" value="fungal_TF_MHR"/>
    <property type="match status" value="1"/>
</dbReference>
<keyword evidence="10" id="KW-0560">Oxidoreductase</keyword>
<evidence type="ECO:0000256" key="9">
    <source>
        <dbReference type="ARBA" id="ARBA00022989"/>
    </source>
</evidence>
<dbReference type="AlphaFoldDB" id="A0A4E9DPB0"/>
<evidence type="ECO:0000256" key="8">
    <source>
        <dbReference type="ARBA" id="ARBA00022946"/>
    </source>
</evidence>
<dbReference type="GO" id="GO:0045277">
    <property type="term" value="C:respiratory chain complex IV"/>
    <property type="evidence" value="ECO:0007669"/>
    <property type="project" value="InterPro"/>
</dbReference>
<evidence type="ECO:0000256" key="1">
    <source>
        <dbReference type="ARBA" id="ARBA00004123"/>
    </source>
</evidence>
<keyword evidence="8" id="KW-0809">Transit peptide</keyword>
<feature type="compositionally biased region" description="Low complexity" evidence="15">
    <location>
        <begin position="47"/>
        <end position="56"/>
    </location>
</feature>